<reference evidence="8" key="1">
    <citation type="journal article" date="2011" name="Science">
        <title>The plant cell wall-decomposing machinery underlies the functional diversity of forest fungi.</title>
        <authorList>
            <person name="Eastwood D.C."/>
            <person name="Floudas D."/>
            <person name="Binder M."/>
            <person name="Majcherczyk A."/>
            <person name="Schneider P."/>
            <person name="Aerts A."/>
            <person name="Asiegbu F.O."/>
            <person name="Baker S.E."/>
            <person name="Barry K."/>
            <person name="Bendiksby M."/>
            <person name="Blumentritt M."/>
            <person name="Coutinho P.M."/>
            <person name="Cullen D."/>
            <person name="de Vries R.P."/>
            <person name="Gathman A."/>
            <person name="Goodell B."/>
            <person name="Henrissat B."/>
            <person name="Ihrmark K."/>
            <person name="Kauserud H."/>
            <person name="Kohler A."/>
            <person name="LaButti K."/>
            <person name="Lapidus A."/>
            <person name="Lavin J.L."/>
            <person name="Lee Y.-H."/>
            <person name="Lindquist E."/>
            <person name="Lilly W."/>
            <person name="Lucas S."/>
            <person name="Morin E."/>
            <person name="Murat C."/>
            <person name="Oguiza J.A."/>
            <person name="Park J."/>
            <person name="Pisabarro A.G."/>
            <person name="Riley R."/>
            <person name="Rosling A."/>
            <person name="Salamov A."/>
            <person name="Schmidt O."/>
            <person name="Schmutz J."/>
            <person name="Skrede I."/>
            <person name="Stenlid J."/>
            <person name="Wiebenga A."/>
            <person name="Xie X."/>
            <person name="Kuees U."/>
            <person name="Hibbett D.S."/>
            <person name="Hoffmeister D."/>
            <person name="Hoegberg N."/>
            <person name="Martin F."/>
            <person name="Grigoriev I.V."/>
            <person name="Watkinson S.C."/>
        </authorList>
    </citation>
    <scope>NUCLEOTIDE SEQUENCE [LARGE SCALE GENOMIC DNA]</scope>
    <source>
        <strain evidence="8">S7.9</strain>
    </source>
</reference>
<evidence type="ECO:0000256" key="1">
    <source>
        <dbReference type="ARBA" id="ARBA00004141"/>
    </source>
</evidence>
<feature type="transmembrane region" description="Helical" evidence="6">
    <location>
        <begin position="437"/>
        <end position="456"/>
    </location>
</feature>
<dbReference type="KEGG" id="sla:SERLADRAFT_375137"/>
<dbReference type="InterPro" id="IPR004840">
    <property type="entry name" value="Amino_acid_permease_CS"/>
</dbReference>
<feature type="transmembrane region" description="Helical" evidence="6">
    <location>
        <begin position="320"/>
        <end position="340"/>
    </location>
</feature>
<feature type="transmembrane region" description="Helical" evidence="6">
    <location>
        <begin position="371"/>
        <end position="389"/>
    </location>
</feature>
<name>F8PEH2_SERL9</name>
<dbReference type="AlphaFoldDB" id="F8PEH2"/>
<dbReference type="Pfam" id="PF13520">
    <property type="entry name" value="AA_permease_2"/>
    <property type="match status" value="1"/>
</dbReference>
<evidence type="ECO:0000256" key="4">
    <source>
        <dbReference type="ARBA" id="ARBA00022989"/>
    </source>
</evidence>
<sequence length="515" mass="55109">MDSPPQSHVRGNDDALLASLGYKQELKRDFSAIQIFGISFSIIGVLPSVASVLVYAIPNGGASAMVWGWATCSIFLVFIAMAMAELGSAAPTAGGLYFWTFTYSPPRYRRLLSWLVGYTNTIGYIAGTAGVDWGLAVQIMALASIGSDLSFTPTVSQTFGVYCALLFCHAIISSMATKIVARLQNIYIALNILLPLAVIVALPIATPTEFKNSAGYAFGDFQNTSGWPDGFAFILSFLAPLWTIGGFDSSLHLSEEANNASFAVPFAVMSATTLGCLLGWGIVVALAFNMGSDLSSIVDNPVGQPFVTIFLNSFGKTGTIAIWSFIIIAQFMMGSSSLTASSRQTWAFARDGALPFSSYLYRINPYTGTPVHCVWFSAFCAFLLCLLAFAGTAAIGAVFTLGVVSQYIAYSIPITARVLYGKQFKPGRFNLGAYSRPVAIIAVVWMTFAWIVLLFPTAPAPTTTTMNYAVAVMGGTLVLATIYYFFPKYGGVHWFEGPLANIHASSLGQTVSGKV</sequence>
<evidence type="ECO:0000256" key="6">
    <source>
        <dbReference type="SAM" id="Phobius"/>
    </source>
</evidence>
<feature type="transmembrane region" description="Helical" evidence="6">
    <location>
        <begin position="111"/>
        <end position="139"/>
    </location>
</feature>
<organism evidence="8">
    <name type="scientific">Serpula lacrymans var. lacrymans (strain S7.9)</name>
    <name type="common">Dry rot fungus</name>
    <dbReference type="NCBI Taxonomy" id="578457"/>
    <lineage>
        <taxon>Eukaryota</taxon>
        <taxon>Fungi</taxon>
        <taxon>Dikarya</taxon>
        <taxon>Basidiomycota</taxon>
        <taxon>Agaricomycotina</taxon>
        <taxon>Agaricomycetes</taxon>
        <taxon>Agaricomycetidae</taxon>
        <taxon>Boletales</taxon>
        <taxon>Coniophorineae</taxon>
        <taxon>Serpulaceae</taxon>
        <taxon>Serpula</taxon>
    </lineage>
</organism>
<dbReference type="EMBL" id="GL945448">
    <property type="protein sequence ID" value="EGO18504.1"/>
    <property type="molecule type" value="Genomic_DNA"/>
</dbReference>
<evidence type="ECO:0008006" key="9">
    <source>
        <dbReference type="Google" id="ProtNLM"/>
    </source>
</evidence>
<evidence type="ECO:0000313" key="8">
    <source>
        <dbReference type="Proteomes" id="UP000008064"/>
    </source>
</evidence>
<proteinExistence type="predicted"/>
<evidence type="ECO:0000313" key="7">
    <source>
        <dbReference type="EMBL" id="EGO18504.1"/>
    </source>
</evidence>
<dbReference type="PIRSF" id="PIRSF006060">
    <property type="entry name" value="AA_transporter"/>
    <property type="match status" value="1"/>
</dbReference>
<feature type="transmembrane region" description="Helical" evidence="6">
    <location>
        <begin position="226"/>
        <end position="245"/>
    </location>
</feature>
<dbReference type="PANTHER" id="PTHR45649:SF6">
    <property type="entry name" value="GABA-SPECIFIC PERMEASE"/>
    <property type="match status" value="1"/>
</dbReference>
<feature type="transmembrane region" description="Helical" evidence="6">
    <location>
        <begin position="66"/>
        <end position="99"/>
    </location>
</feature>
<dbReference type="GO" id="GO:0006865">
    <property type="term" value="P:amino acid transport"/>
    <property type="evidence" value="ECO:0007669"/>
    <property type="project" value="InterPro"/>
</dbReference>
<evidence type="ECO:0000256" key="2">
    <source>
        <dbReference type="ARBA" id="ARBA00022448"/>
    </source>
</evidence>
<feature type="transmembrane region" description="Helical" evidence="6">
    <location>
        <begin position="266"/>
        <end position="288"/>
    </location>
</feature>
<comment type="subcellular location">
    <subcellularLocation>
        <location evidence="1">Membrane</location>
        <topology evidence="1">Multi-pass membrane protein</topology>
    </subcellularLocation>
</comment>
<dbReference type="RefSeq" id="XP_007324784.1">
    <property type="nucleotide sequence ID" value="XM_007324722.1"/>
</dbReference>
<feature type="transmembrane region" description="Helical" evidence="6">
    <location>
        <begin position="188"/>
        <end position="206"/>
    </location>
</feature>
<keyword evidence="2" id="KW-0813">Transport</keyword>
<dbReference type="PANTHER" id="PTHR45649">
    <property type="entry name" value="AMINO-ACID PERMEASE BAT1"/>
    <property type="match status" value="1"/>
</dbReference>
<keyword evidence="3 6" id="KW-0812">Transmembrane</keyword>
<evidence type="ECO:0000256" key="5">
    <source>
        <dbReference type="ARBA" id="ARBA00023136"/>
    </source>
</evidence>
<feature type="transmembrane region" description="Helical" evidence="6">
    <location>
        <begin position="395"/>
        <end position="416"/>
    </location>
</feature>
<dbReference type="GeneID" id="18810568"/>
<dbReference type="HOGENOM" id="CLU_004495_0_3_1"/>
<gene>
    <name evidence="7" type="ORF">SERLADRAFT_375137</name>
</gene>
<dbReference type="Gene3D" id="1.20.1740.10">
    <property type="entry name" value="Amino acid/polyamine transporter I"/>
    <property type="match status" value="1"/>
</dbReference>
<protein>
    <recommendedName>
        <fullName evidence="9">Amino acid transporter</fullName>
    </recommendedName>
</protein>
<keyword evidence="4 6" id="KW-1133">Transmembrane helix</keyword>
<feature type="transmembrane region" description="Helical" evidence="6">
    <location>
        <begin position="32"/>
        <end position="54"/>
    </location>
</feature>
<dbReference type="Proteomes" id="UP000008064">
    <property type="component" value="Unassembled WGS sequence"/>
</dbReference>
<dbReference type="InterPro" id="IPR002293">
    <property type="entry name" value="AA/rel_permease1"/>
</dbReference>
<accession>F8PEH2</accession>
<dbReference type="GO" id="GO:0022857">
    <property type="term" value="F:transmembrane transporter activity"/>
    <property type="evidence" value="ECO:0007669"/>
    <property type="project" value="InterPro"/>
</dbReference>
<feature type="transmembrane region" description="Helical" evidence="6">
    <location>
        <begin position="468"/>
        <end position="486"/>
    </location>
</feature>
<dbReference type="OrthoDB" id="4476201at2759"/>
<evidence type="ECO:0000256" key="3">
    <source>
        <dbReference type="ARBA" id="ARBA00022692"/>
    </source>
</evidence>
<dbReference type="PROSITE" id="PS00218">
    <property type="entry name" value="AMINO_ACID_PERMEASE_1"/>
    <property type="match status" value="1"/>
</dbReference>
<dbReference type="GO" id="GO:0016020">
    <property type="term" value="C:membrane"/>
    <property type="evidence" value="ECO:0007669"/>
    <property type="project" value="UniProtKB-SubCell"/>
</dbReference>
<keyword evidence="5 6" id="KW-0472">Membrane</keyword>
<feature type="transmembrane region" description="Helical" evidence="6">
    <location>
        <begin position="159"/>
        <end position="181"/>
    </location>
</feature>